<sequence>MRIDCEVHAFRREARRAAPIIDGSLEELDGAARDCAITGLVLVQPSFLNGDPTELFAQASQARMPVRLIPPLVQPLALEVLEEWGRSGAAGLALTLEDPDPLAESLEAALQLGLHLEVSGGVEGREHLAELLLADGHRLVFRGFGLADSASDPAWDSRLERLLTLAQGAEVWVKLSGVGRVPDGWAQAAAGRMLEALGPEQLLWGSDWPHVTAAHAYAPSYAQTLEWLEKLVPDKDARERILGETSAALYGFRSATSRPAPA</sequence>
<dbReference type="InterPro" id="IPR052358">
    <property type="entry name" value="Aro_Compnd_Degr_Hydrolases"/>
</dbReference>
<dbReference type="InterPro" id="IPR006680">
    <property type="entry name" value="Amidohydro-rel"/>
</dbReference>
<dbReference type="EMBL" id="LLXZ01000131">
    <property type="protein sequence ID" value="KRR04396.1"/>
    <property type="molecule type" value="Genomic_DNA"/>
</dbReference>
<evidence type="ECO:0000313" key="3">
    <source>
        <dbReference type="Proteomes" id="UP000050863"/>
    </source>
</evidence>
<dbReference type="GO" id="GO:0016787">
    <property type="term" value="F:hydrolase activity"/>
    <property type="evidence" value="ECO:0007669"/>
    <property type="project" value="InterPro"/>
</dbReference>
<dbReference type="Proteomes" id="UP000050863">
    <property type="component" value="Unassembled WGS sequence"/>
</dbReference>
<dbReference type="PANTHER" id="PTHR35563">
    <property type="entry name" value="BARREL METAL-DEPENDENT HYDROLASE, PUTATIVE (AFU_ORTHOLOGUE AFUA_1G16240)-RELATED"/>
    <property type="match status" value="1"/>
</dbReference>
<proteinExistence type="predicted"/>
<dbReference type="Pfam" id="PF04909">
    <property type="entry name" value="Amidohydro_2"/>
    <property type="match status" value="1"/>
</dbReference>
<dbReference type="RefSeq" id="WP_057837367.1">
    <property type="nucleotide sequence ID" value="NZ_LLXZ01000131.1"/>
</dbReference>
<dbReference type="OrthoDB" id="9787654at2"/>
<evidence type="ECO:0000259" key="1">
    <source>
        <dbReference type="Pfam" id="PF04909"/>
    </source>
</evidence>
<keyword evidence="3" id="KW-1185">Reference proteome</keyword>
<dbReference type="Gene3D" id="3.20.20.140">
    <property type="entry name" value="Metal-dependent hydrolases"/>
    <property type="match status" value="1"/>
</dbReference>
<dbReference type="InterPro" id="IPR032466">
    <property type="entry name" value="Metal_Hydrolase"/>
</dbReference>
<reference evidence="2 3" key="1">
    <citation type="submission" date="2014-03" db="EMBL/GenBank/DDBJ databases">
        <title>Bradyrhizobium valentinum sp. nov., isolated from effective nodules of Lupinus mariae-josephae, a lupine endemic of basic-lime soils in Eastern Spain.</title>
        <authorList>
            <person name="Duran D."/>
            <person name="Rey L."/>
            <person name="Navarro A."/>
            <person name="Busquets A."/>
            <person name="Imperial J."/>
            <person name="Ruiz-Argueso T."/>
        </authorList>
    </citation>
    <scope>NUCLEOTIDE SEQUENCE [LARGE SCALE GENOMIC DNA]</scope>
    <source>
        <strain evidence="2 3">PAC68</strain>
    </source>
</reference>
<gene>
    <name evidence="2" type="ORF">CQ12_34350</name>
</gene>
<accession>A0A0R3L8V7</accession>
<protein>
    <recommendedName>
        <fullName evidence="1">Amidohydrolase-related domain-containing protein</fullName>
    </recommendedName>
</protein>
<organism evidence="2 3">
    <name type="scientific">Bradyrhizobium jicamae</name>
    <dbReference type="NCBI Taxonomy" id="280332"/>
    <lineage>
        <taxon>Bacteria</taxon>
        <taxon>Pseudomonadati</taxon>
        <taxon>Pseudomonadota</taxon>
        <taxon>Alphaproteobacteria</taxon>
        <taxon>Hyphomicrobiales</taxon>
        <taxon>Nitrobacteraceae</taxon>
        <taxon>Bradyrhizobium</taxon>
    </lineage>
</organism>
<name>A0A0R3L8V7_9BRAD</name>
<dbReference type="STRING" id="280332.CQ12_34350"/>
<dbReference type="PANTHER" id="PTHR35563:SF2">
    <property type="entry name" value="BARREL METAL-DEPENDENT HYDROLASE, PUTATIVE (AFU_ORTHOLOGUE AFUA_1G16240)-RELATED"/>
    <property type="match status" value="1"/>
</dbReference>
<dbReference type="SUPFAM" id="SSF51556">
    <property type="entry name" value="Metallo-dependent hydrolases"/>
    <property type="match status" value="1"/>
</dbReference>
<comment type="caution">
    <text evidence="2">The sequence shown here is derived from an EMBL/GenBank/DDBJ whole genome shotgun (WGS) entry which is preliminary data.</text>
</comment>
<feature type="domain" description="Amidohydrolase-related" evidence="1">
    <location>
        <begin position="3"/>
        <end position="252"/>
    </location>
</feature>
<evidence type="ECO:0000313" key="2">
    <source>
        <dbReference type="EMBL" id="KRR04396.1"/>
    </source>
</evidence>
<dbReference type="AlphaFoldDB" id="A0A0R3L8V7"/>